<evidence type="ECO:0000313" key="2">
    <source>
        <dbReference type="Proteomes" id="UP001183648"/>
    </source>
</evidence>
<dbReference type="EMBL" id="JAVDYG010000001">
    <property type="protein sequence ID" value="MDR7362380.1"/>
    <property type="molecule type" value="Genomic_DNA"/>
</dbReference>
<protein>
    <recommendedName>
        <fullName evidence="3">DNA-binding protein</fullName>
    </recommendedName>
</protein>
<dbReference type="RefSeq" id="WP_310301696.1">
    <property type="nucleotide sequence ID" value="NZ_BAAAPS010000008.1"/>
</dbReference>
<reference evidence="1 2" key="1">
    <citation type="submission" date="2023-07" db="EMBL/GenBank/DDBJ databases">
        <title>Sequencing the genomes of 1000 actinobacteria strains.</title>
        <authorList>
            <person name="Klenk H.-P."/>
        </authorList>
    </citation>
    <scope>NUCLEOTIDE SEQUENCE [LARGE SCALE GENOMIC DNA]</scope>
    <source>
        <strain evidence="1 2">DSM 19426</strain>
    </source>
</reference>
<organism evidence="1 2">
    <name type="scientific">Nocardioides marmoribigeumensis</name>
    <dbReference type="NCBI Taxonomy" id="433649"/>
    <lineage>
        <taxon>Bacteria</taxon>
        <taxon>Bacillati</taxon>
        <taxon>Actinomycetota</taxon>
        <taxon>Actinomycetes</taxon>
        <taxon>Propionibacteriales</taxon>
        <taxon>Nocardioidaceae</taxon>
        <taxon>Nocardioides</taxon>
    </lineage>
</organism>
<gene>
    <name evidence="1" type="ORF">J2S63_001933</name>
</gene>
<keyword evidence="2" id="KW-1185">Reference proteome</keyword>
<sequence>MNPTELETRTFIKTTEWAELTLTDARTVRRAIEAGQIPAVHICAAIRIPAEWARRQLRLGLDREAS</sequence>
<accession>A0ABU2BUS5</accession>
<proteinExistence type="predicted"/>
<dbReference type="Proteomes" id="UP001183648">
    <property type="component" value="Unassembled WGS sequence"/>
</dbReference>
<evidence type="ECO:0008006" key="3">
    <source>
        <dbReference type="Google" id="ProtNLM"/>
    </source>
</evidence>
<evidence type="ECO:0000313" key="1">
    <source>
        <dbReference type="EMBL" id="MDR7362380.1"/>
    </source>
</evidence>
<comment type="caution">
    <text evidence="1">The sequence shown here is derived from an EMBL/GenBank/DDBJ whole genome shotgun (WGS) entry which is preliminary data.</text>
</comment>
<name>A0ABU2BUS5_9ACTN</name>